<dbReference type="EMBL" id="WHUW01000052">
    <property type="protein sequence ID" value="KAF8431181.1"/>
    <property type="molecule type" value="Genomic_DNA"/>
</dbReference>
<name>A0AAD4BI46_BOLED</name>
<keyword evidence="2" id="KW-1185">Reference proteome</keyword>
<protein>
    <submittedName>
        <fullName evidence="1">Uncharacterized protein</fullName>
    </submittedName>
</protein>
<gene>
    <name evidence="1" type="ORF">L210DRAFT_950514</name>
</gene>
<sequence length="79" mass="9075">MSGPATNWDYDHRSFFPDVSLPSRFIQSQENPQQAVRRICEESKSENLYANGHWVMTSKPISTEVDTAHLFNSVSEMQI</sequence>
<reference evidence="1" key="1">
    <citation type="submission" date="2019-10" db="EMBL/GenBank/DDBJ databases">
        <authorList>
            <consortium name="DOE Joint Genome Institute"/>
            <person name="Kuo A."/>
            <person name="Miyauchi S."/>
            <person name="Kiss E."/>
            <person name="Drula E."/>
            <person name="Kohler A."/>
            <person name="Sanchez-Garcia M."/>
            <person name="Andreopoulos B."/>
            <person name="Barry K.W."/>
            <person name="Bonito G."/>
            <person name="Buee M."/>
            <person name="Carver A."/>
            <person name="Chen C."/>
            <person name="Cichocki N."/>
            <person name="Clum A."/>
            <person name="Culley D."/>
            <person name="Crous P.W."/>
            <person name="Fauchery L."/>
            <person name="Girlanda M."/>
            <person name="Hayes R."/>
            <person name="Keri Z."/>
            <person name="LaButti K."/>
            <person name="Lipzen A."/>
            <person name="Lombard V."/>
            <person name="Magnuson J."/>
            <person name="Maillard F."/>
            <person name="Morin E."/>
            <person name="Murat C."/>
            <person name="Nolan M."/>
            <person name="Ohm R."/>
            <person name="Pangilinan J."/>
            <person name="Pereira M."/>
            <person name="Perotto S."/>
            <person name="Peter M."/>
            <person name="Riley R."/>
            <person name="Sitrit Y."/>
            <person name="Stielow B."/>
            <person name="Szollosi G."/>
            <person name="Zifcakova L."/>
            <person name="Stursova M."/>
            <person name="Spatafora J.W."/>
            <person name="Tedersoo L."/>
            <person name="Vaario L.-M."/>
            <person name="Yamada A."/>
            <person name="Yan M."/>
            <person name="Wang P."/>
            <person name="Xu J."/>
            <person name="Bruns T."/>
            <person name="Baldrian P."/>
            <person name="Vilgalys R."/>
            <person name="Henrissat B."/>
            <person name="Grigoriev I.V."/>
            <person name="Hibbett D."/>
            <person name="Nagy L.G."/>
            <person name="Martin F.M."/>
        </authorList>
    </citation>
    <scope>NUCLEOTIDE SEQUENCE</scope>
    <source>
        <strain evidence="1">BED1</strain>
    </source>
</reference>
<dbReference type="Proteomes" id="UP001194468">
    <property type="component" value="Unassembled WGS sequence"/>
</dbReference>
<reference evidence="1" key="2">
    <citation type="journal article" date="2020" name="Nat. Commun.">
        <title>Large-scale genome sequencing of mycorrhizal fungi provides insights into the early evolution of symbiotic traits.</title>
        <authorList>
            <person name="Miyauchi S."/>
            <person name="Kiss E."/>
            <person name="Kuo A."/>
            <person name="Drula E."/>
            <person name="Kohler A."/>
            <person name="Sanchez-Garcia M."/>
            <person name="Morin E."/>
            <person name="Andreopoulos B."/>
            <person name="Barry K.W."/>
            <person name="Bonito G."/>
            <person name="Buee M."/>
            <person name="Carver A."/>
            <person name="Chen C."/>
            <person name="Cichocki N."/>
            <person name="Clum A."/>
            <person name="Culley D."/>
            <person name="Crous P.W."/>
            <person name="Fauchery L."/>
            <person name="Girlanda M."/>
            <person name="Hayes R.D."/>
            <person name="Keri Z."/>
            <person name="LaButti K."/>
            <person name="Lipzen A."/>
            <person name="Lombard V."/>
            <person name="Magnuson J."/>
            <person name="Maillard F."/>
            <person name="Murat C."/>
            <person name="Nolan M."/>
            <person name="Ohm R.A."/>
            <person name="Pangilinan J."/>
            <person name="Pereira M.F."/>
            <person name="Perotto S."/>
            <person name="Peter M."/>
            <person name="Pfister S."/>
            <person name="Riley R."/>
            <person name="Sitrit Y."/>
            <person name="Stielow J.B."/>
            <person name="Szollosi G."/>
            <person name="Zifcakova L."/>
            <person name="Stursova M."/>
            <person name="Spatafora J.W."/>
            <person name="Tedersoo L."/>
            <person name="Vaario L.M."/>
            <person name="Yamada A."/>
            <person name="Yan M."/>
            <person name="Wang P."/>
            <person name="Xu J."/>
            <person name="Bruns T."/>
            <person name="Baldrian P."/>
            <person name="Vilgalys R."/>
            <person name="Dunand C."/>
            <person name="Henrissat B."/>
            <person name="Grigoriev I.V."/>
            <person name="Hibbett D."/>
            <person name="Nagy L.G."/>
            <person name="Martin F.M."/>
        </authorList>
    </citation>
    <scope>NUCLEOTIDE SEQUENCE</scope>
    <source>
        <strain evidence="1">BED1</strain>
    </source>
</reference>
<evidence type="ECO:0000313" key="1">
    <source>
        <dbReference type="EMBL" id="KAF8431181.1"/>
    </source>
</evidence>
<proteinExistence type="predicted"/>
<organism evidence="1 2">
    <name type="scientific">Boletus edulis BED1</name>
    <dbReference type="NCBI Taxonomy" id="1328754"/>
    <lineage>
        <taxon>Eukaryota</taxon>
        <taxon>Fungi</taxon>
        <taxon>Dikarya</taxon>
        <taxon>Basidiomycota</taxon>
        <taxon>Agaricomycotina</taxon>
        <taxon>Agaricomycetes</taxon>
        <taxon>Agaricomycetidae</taxon>
        <taxon>Boletales</taxon>
        <taxon>Boletineae</taxon>
        <taxon>Boletaceae</taxon>
        <taxon>Boletoideae</taxon>
        <taxon>Boletus</taxon>
    </lineage>
</organism>
<evidence type="ECO:0000313" key="2">
    <source>
        <dbReference type="Proteomes" id="UP001194468"/>
    </source>
</evidence>
<comment type="caution">
    <text evidence="1">The sequence shown here is derived from an EMBL/GenBank/DDBJ whole genome shotgun (WGS) entry which is preliminary data.</text>
</comment>
<accession>A0AAD4BI46</accession>
<dbReference type="AlphaFoldDB" id="A0AAD4BI46"/>